<sequence>MSRDLDTNINIFSHQEDPKRRLGTTHQPGHQQVNDAKLTSKSSILAQVLADKKGEWIHADDDSIVWDLIISNRADELADRKAIVHLDGSLASECIVREEWWAGDGMKYTAAHIWSGFMAFVHWVENGDMTGGT</sequence>
<comment type="caution">
    <text evidence="1">The sequence shown here is derived from an EMBL/GenBank/DDBJ whole genome shotgun (WGS) entry which is preliminary data.</text>
</comment>
<dbReference type="Proteomes" id="UP000664132">
    <property type="component" value="Unassembled WGS sequence"/>
</dbReference>
<organism evidence="1 2">
    <name type="scientific">Cadophora malorum</name>
    <dbReference type="NCBI Taxonomy" id="108018"/>
    <lineage>
        <taxon>Eukaryota</taxon>
        <taxon>Fungi</taxon>
        <taxon>Dikarya</taxon>
        <taxon>Ascomycota</taxon>
        <taxon>Pezizomycotina</taxon>
        <taxon>Leotiomycetes</taxon>
        <taxon>Helotiales</taxon>
        <taxon>Ploettnerulaceae</taxon>
        <taxon>Cadophora</taxon>
    </lineage>
</organism>
<evidence type="ECO:0000313" key="2">
    <source>
        <dbReference type="Proteomes" id="UP000664132"/>
    </source>
</evidence>
<evidence type="ECO:0000313" key="1">
    <source>
        <dbReference type="EMBL" id="KAG4416381.1"/>
    </source>
</evidence>
<protein>
    <submittedName>
        <fullName evidence="1">Uncharacterized protein</fullName>
    </submittedName>
</protein>
<name>A0A8H7W3J6_9HELO</name>
<accession>A0A8H7W3J6</accession>
<dbReference type="OrthoDB" id="10477119at2759"/>
<proteinExistence type="predicted"/>
<reference evidence="1" key="1">
    <citation type="submission" date="2021-02" db="EMBL/GenBank/DDBJ databases">
        <title>Genome sequence Cadophora malorum strain M34.</title>
        <authorList>
            <person name="Stefanovic E."/>
            <person name="Vu D."/>
            <person name="Scully C."/>
            <person name="Dijksterhuis J."/>
            <person name="Roader J."/>
            <person name="Houbraken J."/>
        </authorList>
    </citation>
    <scope>NUCLEOTIDE SEQUENCE</scope>
    <source>
        <strain evidence="1">M34</strain>
    </source>
</reference>
<dbReference type="AlphaFoldDB" id="A0A8H7W3J6"/>
<gene>
    <name evidence="1" type="ORF">IFR04_010490</name>
</gene>
<keyword evidence="2" id="KW-1185">Reference proteome</keyword>
<dbReference type="EMBL" id="JAFJYH010000188">
    <property type="protein sequence ID" value="KAG4416381.1"/>
    <property type="molecule type" value="Genomic_DNA"/>
</dbReference>